<keyword evidence="1 5" id="KW-0963">Cytoplasm</keyword>
<evidence type="ECO:0000256" key="4">
    <source>
        <dbReference type="ARBA" id="ARBA00023317"/>
    </source>
</evidence>
<dbReference type="SUPFAM" id="SSF64288">
    <property type="entry name" value="Chorismate lyase-like"/>
    <property type="match status" value="1"/>
</dbReference>
<dbReference type="GO" id="GO:0005829">
    <property type="term" value="C:cytosol"/>
    <property type="evidence" value="ECO:0007669"/>
    <property type="project" value="TreeGrafter"/>
</dbReference>
<keyword evidence="3 5" id="KW-0456">Lyase</keyword>
<feature type="binding site" evidence="5">
    <location>
        <position position="74"/>
    </location>
    <ligand>
        <name>substrate</name>
    </ligand>
</feature>
<comment type="subcellular location">
    <subcellularLocation>
        <location evidence="5">Cytoplasm</location>
    </subcellularLocation>
</comment>
<feature type="binding site" evidence="5">
    <location>
        <position position="174"/>
    </location>
    <ligand>
        <name>substrate</name>
    </ligand>
</feature>
<evidence type="ECO:0000256" key="3">
    <source>
        <dbReference type="ARBA" id="ARBA00023239"/>
    </source>
</evidence>
<dbReference type="InterPro" id="IPR028978">
    <property type="entry name" value="Chorismate_lyase_/UTRA_dom_sf"/>
</dbReference>
<comment type="caution">
    <text evidence="6">The sequence shown here is derived from an EMBL/GenBank/DDBJ whole genome shotgun (WGS) entry which is preliminary data.</text>
</comment>
<comment type="function">
    <text evidence="5">Removes the pyruvyl group from chorismate, with concomitant aromatization of the ring, to provide 4-hydroxybenzoate (4HB) for the ubiquinone pathway.</text>
</comment>
<name>A0A853G753_9BURK</name>
<sequence>MELHPPHDSDWLARPAPSFSRLQKYWLFRPGALTAGLRRIGQVRLRVAAEHPDGLLPSEAWMLGLAPRSPIWVREIIMSIDGVDSVYARSFTPLAASHGLWQGMRRLRTRPLADMLYHSSEITRSPFLACRPGLHNPLYKTGQRILGPLCPAPQHLAARCSAFWRHGQPLLVAECFLPDFWSLAARSGQPRKQP</sequence>
<dbReference type="Proteomes" id="UP000559809">
    <property type="component" value="Unassembled WGS sequence"/>
</dbReference>
<keyword evidence="7" id="KW-1185">Reference proteome</keyword>
<comment type="caution">
    <text evidence="5">Lacks conserved residue(s) required for the propagation of feature annotation.</text>
</comment>
<dbReference type="UniPathway" id="UPA00232"/>
<dbReference type="AlphaFoldDB" id="A0A853G753"/>
<gene>
    <name evidence="5" type="primary">ubiC</name>
    <name evidence="6" type="ORF">H0A72_14320</name>
</gene>
<evidence type="ECO:0000313" key="6">
    <source>
        <dbReference type="EMBL" id="NYT50491.1"/>
    </source>
</evidence>
<dbReference type="RefSeq" id="WP_180156479.1">
    <property type="nucleotide sequence ID" value="NZ_JACCEM010000007.1"/>
</dbReference>
<dbReference type="Gene3D" id="3.40.1410.10">
    <property type="entry name" value="Chorismate lyase-like"/>
    <property type="match status" value="1"/>
</dbReference>
<dbReference type="HAMAP" id="MF_01632">
    <property type="entry name" value="UbiC"/>
    <property type="match status" value="1"/>
</dbReference>
<evidence type="ECO:0000256" key="5">
    <source>
        <dbReference type="HAMAP-Rule" id="MF_01632"/>
    </source>
</evidence>
<keyword evidence="4 5" id="KW-0670">Pyruvate</keyword>
<keyword evidence="2 5" id="KW-0831">Ubiquinone biosynthesis</keyword>
<dbReference type="EMBL" id="JACCEM010000007">
    <property type="protein sequence ID" value="NYT50491.1"/>
    <property type="molecule type" value="Genomic_DNA"/>
</dbReference>
<protein>
    <recommendedName>
        <fullName evidence="5">Probable chorismate pyruvate-lyase</fullName>
        <shortName evidence="5">CL</shortName>
        <shortName evidence="5">CPL</shortName>
        <ecNumber evidence="5">4.1.3.40</ecNumber>
    </recommendedName>
</protein>
<feature type="binding site" evidence="5">
    <location>
        <position position="112"/>
    </location>
    <ligand>
        <name>substrate</name>
    </ligand>
</feature>
<evidence type="ECO:0000256" key="1">
    <source>
        <dbReference type="ARBA" id="ARBA00022490"/>
    </source>
</evidence>
<dbReference type="Pfam" id="PF04345">
    <property type="entry name" value="Chor_lyase"/>
    <property type="match status" value="1"/>
</dbReference>
<proteinExistence type="inferred from homology"/>
<dbReference type="EC" id="4.1.3.40" evidence="5"/>
<dbReference type="GO" id="GO:0006744">
    <property type="term" value="P:ubiquinone biosynthetic process"/>
    <property type="evidence" value="ECO:0007669"/>
    <property type="project" value="UniProtKB-UniRule"/>
</dbReference>
<organism evidence="6 7">
    <name type="scientific">Parapusillimonas granuli</name>
    <dbReference type="NCBI Taxonomy" id="380911"/>
    <lineage>
        <taxon>Bacteria</taxon>
        <taxon>Pseudomonadati</taxon>
        <taxon>Pseudomonadota</taxon>
        <taxon>Betaproteobacteria</taxon>
        <taxon>Burkholderiales</taxon>
        <taxon>Alcaligenaceae</taxon>
        <taxon>Parapusillimonas</taxon>
    </lineage>
</organism>
<reference evidence="6 7" key="1">
    <citation type="submission" date="2020-07" db="EMBL/GenBank/DDBJ databases">
        <title>Taxonomic revisions and descriptions of new bacterial species based on genomic comparisons in the high-G+C-content subgroup of the family Alcaligenaceae.</title>
        <authorList>
            <person name="Szabo A."/>
            <person name="Felfoldi T."/>
        </authorList>
    </citation>
    <scope>NUCLEOTIDE SEQUENCE [LARGE SCALE GENOMIC DNA]</scope>
    <source>
        <strain evidence="6 7">LMG 24012</strain>
    </source>
</reference>
<evidence type="ECO:0000313" key="7">
    <source>
        <dbReference type="Proteomes" id="UP000559809"/>
    </source>
</evidence>
<dbReference type="PANTHER" id="PTHR38683">
    <property type="entry name" value="CHORISMATE PYRUVATE-LYASE"/>
    <property type="match status" value="1"/>
</dbReference>
<dbReference type="GO" id="GO:0042866">
    <property type="term" value="P:pyruvate biosynthetic process"/>
    <property type="evidence" value="ECO:0007669"/>
    <property type="project" value="UniProtKB-UniRule"/>
</dbReference>
<comment type="similarity">
    <text evidence="5">Belongs to the UbiC family.</text>
</comment>
<dbReference type="GO" id="GO:0008813">
    <property type="term" value="F:chorismate lyase activity"/>
    <property type="evidence" value="ECO:0007669"/>
    <property type="project" value="UniProtKB-UniRule"/>
</dbReference>
<comment type="pathway">
    <text evidence="5">Cofactor biosynthesis; ubiquinone biosynthesis.</text>
</comment>
<comment type="catalytic activity">
    <reaction evidence="5">
        <text>chorismate = 4-hydroxybenzoate + pyruvate</text>
        <dbReference type="Rhea" id="RHEA:16505"/>
        <dbReference type="ChEBI" id="CHEBI:15361"/>
        <dbReference type="ChEBI" id="CHEBI:17879"/>
        <dbReference type="ChEBI" id="CHEBI:29748"/>
        <dbReference type="EC" id="4.1.3.40"/>
    </reaction>
</comment>
<dbReference type="PANTHER" id="PTHR38683:SF1">
    <property type="entry name" value="CHORISMATE PYRUVATE-LYASE"/>
    <property type="match status" value="1"/>
</dbReference>
<dbReference type="InterPro" id="IPR007440">
    <property type="entry name" value="Chorismate--pyruvate_lyase"/>
</dbReference>
<evidence type="ECO:0000256" key="2">
    <source>
        <dbReference type="ARBA" id="ARBA00022688"/>
    </source>
</evidence>
<accession>A0A853G753</accession>